<organism evidence="2 3">
    <name type="scientific">Micromonospora echinofusca</name>
    <dbReference type="NCBI Taxonomy" id="47858"/>
    <lineage>
        <taxon>Bacteria</taxon>
        <taxon>Bacillati</taxon>
        <taxon>Actinomycetota</taxon>
        <taxon>Actinomycetes</taxon>
        <taxon>Micromonosporales</taxon>
        <taxon>Micromonosporaceae</taxon>
        <taxon>Micromonospora</taxon>
    </lineage>
</organism>
<gene>
    <name evidence="2" type="ORF">GSF22_32060</name>
</gene>
<keyword evidence="3" id="KW-1185">Reference proteome</keyword>
<feature type="region of interest" description="Disordered" evidence="1">
    <location>
        <begin position="38"/>
        <end position="72"/>
    </location>
</feature>
<reference evidence="2 3" key="1">
    <citation type="submission" date="2019-12" db="EMBL/GenBank/DDBJ databases">
        <title>Whole genome sequencing of endophytic Actinobacterium Micromonospora sp. MPMI6T.</title>
        <authorList>
            <person name="Evv R."/>
            <person name="Podile A.R."/>
        </authorList>
    </citation>
    <scope>NUCLEOTIDE SEQUENCE [LARGE SCALE GENOMIC DNA]</scope>
    <source>
        <strain evidence="2 3">MPMI6</strain>
    </source>
</reference>
<dbReference type="EMBL" id="WVUH01000527">
    <property type="protein sequence ID" value="MBO4210594.1"/>
    <property type="molecule type" value="Genomic_DNA"/>
</dbReference>
<sequence>MTNDQIDHGRVDSRADHLLPEELAVGSDDPHAQAEAILAESDLREGEPGTAPDTFLERRTSDQTVAPVEPPD</sequence>
<accession>A0ABS3W1C8</accession>
<dbReference type="Proteomes" id="UP000823521">
    <property type="component" value="Unassembled WGS sequence"/>
</dbReference>
<name>A0ABS3W1C8_MICEH</name>
<proteinExistence type="predicted"/>
<comment type="caution">
    <text evidence="2">The sequence shown here is derived from an EMBL/GenBank/DDBJ whole genome shotgun (WGS) entry which is preliminary data.</text>
</comment>
<protein>
    <recommendedName>
        <fullName evidence="4">DUF5709 domain-containing protein</fullName>
    </recommendedName>
</protein>
<dbReference type="RefSeq" id="WP_208817672.1">
    <property type="nucleotide sequence ID" value="NZ_WVUH01000527.1"/>
</dbReference>
<evidence type="ECO:0000313" key="3">
    <source>
        <dbReference type="Proteomes" id="UP000823521"/>
    </source>
</evidence>
<evidence type="ECO:0000256" key="1">
    <source>
        <dbReference type="SAM" id="MobiDB-lite"/>
    </source>
</evidence>
<evidence type="ECO:0000313" key="2">
    <source>
        <dbReference type="EMBL" id="MBO4210594.1"/>
    </source>
</evidence>
<evidence type="ECO:0008006" key="4">
    <source>
        <dbReference type="Google" id="ProtNLM"/>
    </source>
</evidence>